<dbReference type="GO" id="GO:0006166">
    <property type="term" value="P:purine ribonucleoside salvage"/>
    <property type="evidence" value="ECO:0007669"/>
    <property type="project" value="UniProtKB-KW"/>
</dbReference>
<evidence type="ECO:0000259" key="13">
    <source>
        <dbReference type="Pfam" id="PF00156"/>
    </source>
</evidence>
<dbReference type="InterPro" id="IPR029057">
    <property type="entry name" value="PRTase-like"/>
</dbReference>
<dbReference type="NCBIfam" id="NF002636">
    <property type="entry name" value="PRK02304.1-5"/>
    <property type="match status" value="1"/>
</dbReference>
<sequence length="316" mass="34432">MEEFKEDIELVKSNINSYPDFPKPGILFRDIFSIFNNPKAAKTLDSVLLRYVRKIVPQTDVVVALESRGFLFGPTLALELGVSFVPVRKKGKLPGTVYQKSFALEYGTDILEIQASSIQLGQKVLIVDDLIATGVLHESFLAPSLTILATNLVLLEQLLDTSALELLHESALVVVPKYGIATSFVTADNLLSAGTILPYPVGNSLPSPSQDHIIYKRRKRLSVKTSIVSTAIAQSTFLRHLPGLCFSSLLKNIKVNNGIIFTTCTPKVPPRAHPRALLMVLSYMQPLDRSFSPPDVGMSGGTSEATKAPTGALKKD</sequence>
<keyword evidence="9" id="KW-0328">Glycosyltransferase</keyword>
<evidence type="ECO:0000256" key="2">
    <source>
        <dbReference type="ARBA" id="ARBA00003968"/>
    </source>
</evidence>
<proteinExistence type="inferred from homology"/>
<protein>
    <recommendedName>
        <fullName evidence="7">adenine phosphoribosyltransferase</fullName>
        <ecNumber evidence="7">2.4.2.7</ecNumber>
    </recommendedName>
</protein>
<keyword evidence="8" id="KW-0963">Cytoplasm</keyword>
<keyword evidence="10" id="KW-0808">Transferase</keyword>
<dbReference type="GO" id="GO:0005737">
    <property type="term" value="C:cytoplasm"/>
    <property type="evidence" value="ECO:0007669"/>
    <property type="project" value="UniProtKB-SubCell"/>
</dbReference>
<dbReference type="GO" id="GO:0016208">
    <property type="term" value="F:AMP binding"/>
    <property type="evidence" value="ECO:0007669"/>
    <property type="project" value="TreeGrafter"/>
</dbReference>
<accession>A0A7R9CLW3</accession>
<dbReference type="EMBL" id="OD000582">
    <property type="protein sequence ID" value="CAD7398257.1"/>
    <property type="molecule type" value="Genomic_DNA"/>
</dbReference>
<comment type="subunit">
    <text evidence="6">Homodimer.</text>
</comment>
<dbReference type="GO" id="GO:0044209">
    <property type="term" value="P:AMP salvage"/>
    <property type="evidence" value="ECO:0007669"/>
    <property type="project" value="TreeGrafter"/>
</dbReference>
<keyword evidence="11" id="KW-0660">Purine salvage</keyword>
<dbReference type="GO" id="GO:0002055">
    <property type="term" value="F:adenine binding"/>
    <property type="evidence" value="ECO:0007669"/>
    <property type="project" value="TreeGrafter"/>
</dbReference>
<evidence type="ECO:0000256" key="6">
    <source>
        <dbReference type="ARBA" id="ARBA00011738"/>
    </source>
</evidence>
<dbReference type="FunFam" id="3.40.50.2020:FF:000004">
    <property type="entry name" value="Adenine phosphoribosyltransferase"/>
    <property type="match status" value="1"/>
</dbReference>
<organism evidence="14">
    <name type="scientific">Timema poppense</name>
    <name type="common">Walking stick</name>
    <dbReference type="NCBI Taxonomy" id="170557"/>
    <lineage>
        <taxon>Eukaryota</taxon>
        <taxon>Metazoa</taxon>
        <taxon>Ecdysozoa</taxon>
        <taxon>Arthropoda</taxon>
        <taxon>Hexapoda</taxon>
        <taxon>Insecta</taxon>
        <taxon>Pterygota</taxon>
        <taxon>Neoptera</taxon>
        <taxon>Polyneoptera</taxon>
        <taxon>Phasmatodea</taxon>
        <taxon>Timematodea</taxon>
        <taxon>Timematoidea</taxon>
        <taxon>Timematidae</taxon>
        <taxon>Timema</taxon>
    </lineage>
</organism>
<comment type="pathway">
    <text evidence="4">Purine metabolism; AMP biosynthesis via salvage pathway; AMP from adenine: step 1/1.</text>
</comment>
<evidence type="ECO:0000256" key="12">
    <source>
        <dbReference type="SAM" id="MobiDB-lite"/>
    </source>
</evidence>
<evidence type="ECO:0000256" key="9">
    <source>
        <dbReference type="ARBA" id="ARBA00022676"/>
    </source>
</evidence>
<dbReference type="GO" id="GO:0006168">
    <property type="term" value="P:adenine salvage"/>
    <property type="evidence" value="ECO:0007669"/>
    <property type="project" value="TreeGrafter"/>
</dbReference>
<reference evidence="14" key="1">
    <citation type="submission" date="2020-11" db="EMBL/GenBank/DDBJ databases">
        <authorList>
            <person name="Tran Van P."/>
        </authorList>
    </citation>
    <scope>NUCLEOTIDE SEQUENCE</scope>
</reference>
<evidence type="ECO:0000256" key="1">
    <source>
        <dbReference type="ARBA" id="ARBA00000868"/>
    </source>
</evidence>
<name>A0A7R9CLW3_TIMPO</name>
<gene>
    <name evidence="14" type="ORF">TPSB3V08_LOCUS1591</name>
</gene>
<feature type="domain" description="Phosphoribosyltransferase" evidence="13">
    <location>
        <begin position="34"/>
        <end position="134"/>
    </location>
</feature>
<dbReference type="PANTHER" id="PTHR32315">
    <property type="entry name" value="ADENINE PHOSPHORIBOSYLTRANSFERASE"/>
    <property type="match status" value="1"/>
</dbReference>
<comment type="similarity">
    <text evidence="5">Belongs to the purine/pyrimidine phosphoribosyltransferase family.</text>
</comment>
<dbReference type="Gene3D" id="3.40.50.2020">
    <property type="match status" value="1"/>
</dbReference>
<comment type="subcellular location">
    <subcellularLocation>
        <location evidence="3">Cytoplasm</location>
    </subcellularLocation>
</comment>
<dbReference type="EC" id="2.4.2.7" evidence="7"/>
<comment type="function">
    <text evidence="2">Catalyzes a salvage reaction resulting in the formation of AMP, that is energically less costly than de novo synthesis.</text>
</comment>
<evidence type="ECO:0000313" key="14">
    <source>
        <dbReference type="EMBL" id="CAD7398257.1"/>
    </source>
</evidence>
<dbReference type="AlphaFoldDB" id="A0A7R9CLW3"/>
<evidence type="ECO:0000256" key="10">
    <source>
        <dbReference type="ARBA" id="ARBA00022679"/>
    </source>
</evidence>
<dbReference type="GO" id="GO:0003999">
    <property type="term" value="F:adenine phosphoribosyltransferase activity"/>
    <property type="evidence" value="ECO:0007669"/>
    <property type="project" value="UniProtKB-EC"/>
</dbReference>
<dbReference type="InterPro" id="IPR000836">
    <property type="entry name" value="PRTase_dom"/>
</dbReference>
<dbReference type="InterPro" id="IPR050054">
    <property type="entry name" value="UPRTase/APRTase"/>
</dbReference>
<evidence type="ECO:0000256" key="11">
    <source>
        <dbReference type="ARBA" id="ARBA00022726"/>
    </source>
</evidence>
<evidence type="ECO:0000256" key="3">
    <source>
        <dbReference type="ARBA" id="ARBA00004496"/>
    </source>
</evidence>
<evidence type="ECO:0000256" key="4">
    <source>
        <dbReference type="ARBA" id="ARBA00004659"/>
    </source>
</evidence>
<dbReference type="Pfam" id="PF00156">
    <property type="entry name" value="Pribosyltran"/>
    <property type="match status" value="1"/>
</dbReference>
<dbReference type="SUPFAM" id="SSF53271">
    <property type="entry name" value="PRTase-like"/>
    <property type="match status" value="1"/>
</dbReference>
<evidence type="ECO:0000256" key="7">
    <source>
        <dbReference type="ARBA" id="ARBA00011893"/>
    </source>
</evidence>
<feature type="region of interest" description="Disordered" evidence="12">
    <location>
        <begin position="292"/>
        <end position="316"/>
    </location>
</feature>
<evidence type="ECO:0000256" key="8">
    <source>
        <dbReference type="ARBA" id="ARBA00022490"/>
    </source>
</evidence>
<dbReference type="PANTHER" id="PTHR32315:SF3">
    <property type="entry name" value="ADENINE PHOSPHORIBOSYLTRANSFERASE"/>
    <property type="match status" value="1"/>
</dbReference>
<comment type="catalytic activity">
    <reaction evidence="1">
        <text>AMP + diphosphate = 5-phospho-alpha-D-ribose 1-diphosphate + adenine</text>
        <dbReference type="Rhea" id="RHEA:16609"/>
        <dbReference type="ChEBI" id="CHEBI:16708"/>
        <dbReference type="ChEBI" id="CHEBI:33019"/>
        <dbReference type="ChEBI" id="CHEBI:58017"/>
        <dbReference type="ChEBI" id="CHEBI:456215"/>
        <dbReference type="EC" id="2.4.2.7"/>
    </reaction>
</comment>
<dbReference type="CDD" id="cd06223">
    <property type="entry name" value="PRTases_typeI"/>
    <property type="match status" value="1"/>
</dbReference>
<evidence type="ECO:0000256" key="5">
    <source>
        <dbReference type="ARBA" id="ARBA00008391"/>
    </source>
</evidence>